<name>A0A562RLD5_9BURK</name>
<dbReference type="EMBL" id="VLLB01000001">
    <property type="protein sequence ID" value="TWI69266.1"/>
    <property type="molecule type" value="Genomic_DNA"/>
</dbReference>
<evidence type="ECO:0000256" key="1">
    <source>
        <dbReference type="SAM" id="MobiDB-lite"/>
    </source>
</evidence>
<accession>A0A562RLD5</accession>
<gene>
    <name evidence="2" type="ORF">IP91_00333</name>
</gene>
<reference evidence="2 3" key="1">
    <citation type="journal article" date="2015" name="Stand. Genomic Sci.">
        <title>Genomic Encyclopedia of Bacterial and Archaeal Type Strains, Phase III: the genomes of soil and plant-associated and newly described type strains.</title>
        <authorList>
            <person name="Whitman W.B."/>
            <person name="Woyke T."/>
            <person name="Klenk H.P."/>
            <person name="Zhou Y."/>
            <person name="Lilburn T.G."/>
            <person name="Beck B.J."/>
            <person name="De Vos P."/>
            <person name="Vandamme P."/>
            <person name="Eisen J.A."/>
            <person name="Garrity G."/>
            <person name="Hugenholtz P."/>
            <person name="Kyrpides N.C."/>
        </authorList>
    </citation>
    <scope>NUCLEOTIDE SEQUENCE [LARGE SCALE GENOMIC DNA]</scope>
    <source>
        <strain evidence="2 3">CGMCC 1.10822</strain>
    </source>
</reference>
<feature type="compositionally biased region" description="Basic residues" evidence="1">
    <location>
        <begin position="16"/>
        <end position="25"/>
    </location>
</feature>
<feature type="region of interest" description="Disordered" evidence="1">
    <location>
        <begin position="151"/>
        <end position="174"/>
    </location>
</feature>
<dbReference type="Proteomes" id="UP000318431">
    <property type="component" value="Unassembled WGS sequence"/>
</dbReference>
<evidence type="ECO:0000313" key="2">
    <source>
        <dbReference type="EMBL" id="TWI69266.1"/>
    </source>
</evidence>
<organism evidence="2 3">
    <name type="scientific">Pseudoduganella lurida</name>
    <dbReference type="NCBI Taxonomy" id="1036180"/>
    <lineage>
        <taxon>Bacteria</taxon>
        <taxon>Pseudomonadati</taxon>
        <taxon>Pseudomonadota</taxon>
        <taxon>Betaproteobacteria</taxon>
        <taxon>Burkholderiales</taxon>
        <taxon>Oxalobacteraceae</taxon>
        <taxon>Telluria group</taxon>
        <taxon>Pseudoduganella</taxon>
    </lineage>
</organism>
<dbReference type="AlphaFoldDB" id="A0A562RLD5"/>
<proteinExistence type="predicted"/>
<protein>
    <submittedName>
        <fullName evidence="2">Uncharacterized protein</fullName>
    </submittedName>
</protein>
<sequence length="242" mass="27383">MPAPVVPDGFHGCASRRARPRHAHGYPHSARQARWPMTKSGSHRWATGCLCVCDSCSCSDQRGPKCYASLACRRWVVLRADSMPGDSRPRRPSTLREVRIRCAHRMDKRGRYCRSGFRTSRRLRSRRSTGLRWRSACRKPEQGSHCRWRMRSSGTRALDRHPRDTSRSSNGGCPTPARHHVLDLVQSMPPAAAHPAKIQAAAHALRRAMRLAGQGASRCDQRPCRRWLCHHPSLPPRRCHAG</sequence>
<keyword evidence="3" id="KW-1185">Reference proteome</keyword>
<feature type="compositionally biased region" description="Basic and acidic residues" evidence="1">
    <location>
        <begin position="157"/>
        <end position="166"/>
    </location>
</feature>
<feature type="region of interest" description="Disordered" evidence="1">
    <location>
        <begin position="16"/>
        <end position="35"/>
    </location>
</feature>
<evidence type="ECO:0000313" key="3">
    <source>
        <dbReference type="Proteomes" id="UP000318431"/>
    </source>
</evidence>
<comment type="caution">
    <text evidence="2">The sequence shown here is derived from an EMBL/GenBank/DDBJ whole genome shotgun (WGS) entry which is preliminary data.</text>
</comment>